<dbReference type="RefSeq" id="WP_089746167.1">
    <property type="nucleotide sequence ID" value="NZ_FOGF01000007.1"/>
</dbReference>
<dbReference type="SUPFAM" id="SSF100950">
    <property type="entry name" value="NagB/RpiA/CoA transferase-like"/>
    <property type="match status" value="1"/>
</dbReference>
<dbReference type="InterPro" id="IPR050313">
    <property type="entry name" value="Carb_Metab_HTH_regulators"/>
</dbReference>
<dbReference type="STRING" id="137733.SAMN05421767_10745"/>
<evidence type="ECO:0000256" key="5">
    <source>
        <dbReference type="ARBA" id="ARBA00023163"/>
    </source>
</evidence>
<dbReference type="InterPro" id="IPR036388">
    <property type="entry name" value="WH-like_DNA-bd_sf"/>
</dbReference>
<sequence length="254" mass="28785">MDKTERINTLIELIQTKKCLSVKELSQKTFFSTSTLRRDLIYLENQGLITRKHGQIVLNTLKTNEAAHNIRKSANRKEKKYIASIAKDFIGPGMCIYLDSSTTVYEIYPYLASIENLIIFTNGLNTAQSLADIANPTMKIFITGGEIKHFSSSVITQQFTNDLINHFKIDLAICSAHGIDQHFVYETSLSQAMTKKQIMDLAEETLLLIDSSKFNQVGFFKINSIDNYHAIISEKLPSSDFLDSANMHDVEWLC</sequence>
<dbReference type="InterPro" id="IPR036390">
    <property type="entry name" value="WH_DNA-bd_sf"/>
</dbReference>
<dbReference type="InterPro" id="IPR014036">
    <property type="entry name" value="DeoR-like_C"/>
</dbReference>
<evidence type="ECO:0000256" key="2">
    <source>
        <dbReference type="ARBA" id="ARBA00022491"/>
    </source>
</evidence>
<dbReference type="Pfam" id="PF00455">
    <property type="entry name" value="DeoRC"/>
    <property type="match status" value="1"/>
</dbReference>
<dbReference type="InterPro" id="IPR001034">
    <property type="entry name" value="DeoR_HTH"/>
</dbReference>
<protein>
    <recommendedName>
        <fullName evidence="1">Lactose phosphotransferase system repressor</fullName>
    </recommendedName>
</protein>
<dbReference type="PRINTS" id="PR00037">
    <property type="entry name" value="HTHLACR"/>
</dbReference>
<dbReference type="Proteomes" id="UP000198556">
    <property type="component" value="Unassembled WGS sequence"/>
</dbReference>
<evidence type="ECO:0000256" key="3">
    <source>
        <dbReference type="ARBA" id="ARBA00023015"/>
    </source>
</evidence>
<feature type="domain" description="HTH deoR-type" evidence="7">
    <location>
        <begin position="3"/>
        <end position="58"/>
    </location>
</feature>
<dbReference type="GO" id="GO:0003700">
    <property type="term" value="F:DNA-binding transcription factor activity"/>
    <property type="evidence" value="ECO:0007669"/>
    <property type="project" value="InterPro"/>
</dbReference>
<dbReference type="PROSITE" id="PS00894">
    <property type="entry name" value="HTH_DEOR_1"/>
    <property type="match status" value="1"/>
</dbReference>
<evidence type="ECO:0000313" key="9">
    <source>
        <dbReference type="Proteomes" id="UP000198556"/>
    </source>
</evidence>
<dbReference type="GO" id="GO:0003677">
    <property type="term" value="F:DNA binding"/>
    <property type="evidence" value="ECO:0007669"/>
    <property type="project" value="UniProtKB-KW"/>
</dbReference>
<evidence type="ECO:0000256" key="4">
    <source>
        <dbReference type="ARBA" id="ARBA00023125"/>
    </source>
</evidence>
<dbReference type="SUPFAM" id="SSF46785">
    <property type="entry name" value="Winged helix' DNA-binding domain"/>
    <property type="match status" value="1"/>
</dbReference>
<dbReference type="InterPro" id="IPR037171">
    <property type="entry name" value="NagB/RpiA_transferase-like"/>
</dbReference>
<organism evidence="8 9">
    <name type="scientific">Granulicatella balaenopterae</name>
    <dbReference type="NCBI Taxonomy" id="137733"/>
    <lineage>
        <taxon>Bacteria</taxon>
        <taxon>Bacillati</taxon>
        <taxon>Bacillota</taxon>
        <taxon>Bacilli</taxon>
        <taxon>Lactobacillales</taxon>
        <taxon>Carnobacteriaceae</taxon>
        <taxon>Granulicatella</taxon>
    </lineage>
</organism>
<gene>
    <name evidence="8" type="ORF">SAMN05421767_10745</name>
</gene>
<dbReference type="AlphaFoldDB" id="A0A1H9J0W4"/>
<evidence type="ECO:0000256" key="1">
    <source>
        <dbReference type="ARBA" id="ARBA00021390"/>
    </source>
</evidence>
<keyword evidence="5" id="KW-0804">Transcription</keyword>
<dbReference type="Gene3D" id="3.40.50.1360">
    <property type="match status" value="1"/>
</dbReference>
<keyword evidence="2" id="KW-0678">Repressor</keyword>
<dbReference type="SMART" id="SM00420">
    <property type="entry name" value="HTH_DEOR"/>
    <property type="match status" value="1"/>
</dbReference>
<comment type="function">
    <text evidence="6">Repressor of the lactose catabolism operon. Galactose-6-phosphate is the inducer.</text>
</comment>
<proteinExistence type="predicted"/>
<dbReference type="SMART" id="SM01134">
    <property type="entry name" value="DeoRC"/>
    <property type="match status" value="1"/>
</dbReference>
<dbReference type="PANTHER" id="PTHR30363:SF4">
    <property type="entry name" value="GLYCEROL-3-PHOSPHATE REGULON REPRESSOR"/>
    <property type="match status" value="1"/>
</dbReference>
<evidence type="ECO:0000259" key="7">
    <source>
        <dbReference type="PROSITE" id="PS51000"/>
    </source>
</evidence>
<dbReference type="Gene3D" id="1.10.10.10">
    <property type="entry name" value="Winged helix-like DNA-binding domain superfamily/Winged helix DNA-binding domain"/>
    <property type="match status" value="1"/>
</dbReference>
<evidence type="ECO:0000256" key="6">
    <source>
        <dbReference type="ARBA" id="ARBA00024937"/>
    </source>
</evidence>
<evidence type="ECO:0000313" key="8">
    <source>
        <dbReference type="EMBL" id="SEQ80418.1"/>
    </source>
</evidence>
<dbReference type="Pfam" id="PF08220">
    <property type="entry name" value="HTH_DeoR"/>
    <property type="match status" value="1"/>
</dbReference>
<name>A0A1H9J0W4_9LACT</name>
<dbReference type="InterPro" id="IPR018356">
    <property type="entry name" value="Tscrpt_reg_HTH_DeoR_CS"/>
</dbReference>
<accession>A0A1H9J0W4</accession>
<dbReference type="PROSITE" id="PS51000">
    <property type="entry name" value="HTH_DEOR_2"/>
    <property type="match status" value="1"/>
</dbReference>
<dbReference type="PANTHER" id="PTHR30363">
    <property type="entry name" value="HTH-TYPE TRANSCRIPTIONAL REGULATOR SRLR-RELATED"/>
    <property type="match status" value="1"/>
</dbReference>
<dbReference type="OrthoDB" id="9798651at2"/>
<keyword evidence="4" id="KW-0238">DNA-binding</keyword>
<keyword evidence="9" id="KW-1185">Reference proteome</keyword>
<dbReference type="EMBL" id="FOGF01000007">
    <property type="protein sequence ID" value="SEQ80418.1"/>
    <property type="molecule type" value="Genomic_DNA"/>
</dbReference>
<keyword evidence="3" id="KW-0805">Transcription regulation</keyword>
<reference evidence="8 9" key="1">
    <citation type="submission" date="2016-10" db="EMBL/GenBank/DDBJ databases">
        <authorList>
            <person name="de Groot N.N."/>
        </authorList>
    </citation>
    <scope>NUCLEOTIDE SEQUENCE [LARGE SCALE GENOMIC DNA]</scope>
    <source>
        <strain evidence="8 9">DSM 15827</strain>
    </source>
</reference>